<feature type="compositionally biased region" description="Basic residues" evidence="1">
    <location>
        <begin position="596"/>
        <end position="608"/>
    </location>
</feature>
<feature type="compositionally biased region" description="Polar residues" evidence="1">
    <location>
        <begin position="583"/>
        <end position="594"/>
    </location>
</feature>
<dbReference type="EMBL" id="CAJOBC010085585">
    <property type="protein sequence ID" value="CAF4333076.1"/>
    <property type="molecule type" value="Genomic_DNA"/>
</dbReference>
<dbReference type="EMBL" id="CAJNOQ010020124">
    <property type="protein sequence ID" value="CAF1463263.1"/>
    <property type="molecule type" value="Genomic_DNA"/>
</dbReference>
<evidence type="ECO:0000313" key="4">
    <source>
        <dbReference type="EMBL" id="CAF4333076.1"/>
    </source>
</evidence>
<feature type="region of interest" description="Disordered" evidence="1">
    <location>
        <begin position="462"/>
        <end position="510"/>
    </location>
</feature>
<gene>
    <name evidence="3" type="ORF">GPM918_LOCUS35171</name>
    <name evidence="4" type="ORF">SRO942_LOCUS35888</name>
</gene>
<dbReference type="Proteomes" id="UP000663829">
    <property type="component" value="Unassembled WGS sequence"/>
</dbReference>
<proteinExistence type="predicted"/>
<sequence length="617" mass="71438">MSSNNQSESRTLRSGRTIITSEAQTHVFSTEENDQEASSAHHDKLQVLFANHSTTPTVMQQSMAADAGLLPPAADEYHLTTTDHQHPSNLCSFNNHRQFTDEESTTLVSPQNNTVQQPTNIMRSSIEQPDPVAGLSQMADIVQIQRRQEQQYLKHLTNIERLNTSNVDQWQSNIEFVFRLNNIHPRDWVAHSLSRVNDAVAQWYKRIEQPIGNDRDTFIRNVRHAIRPPPSLSQESIPLNALPLLDPLEPWPSIAPKTSTRQWPTDINKNLLGLDHLIAKKSSYSPPDRYMEQLLIKEKVNNMPRFSGNANDDVDEWLKKIHSTFASTKANTHQKFELINKCFLGEAENWYKNRSHRYASWADFESAFRERFTPIMAVTQKFERLTNRIQAIHENVQHYVDDMENLMYEYNPRMAESERLVYLKNGLKQSLKIKVFEGEPITVPDLIRIVKKAEEIQRITDDHPNEDDTATTAGIQKHVSFTPEERRTSRTPSPNWQASPYRHPHHPQRRDKVQTCVHCGGRGHQVDECWSVVGYPASSNGNRAGVGYRRNNTNFQNDYQQQNRSMNSYLREQDWNEDQQLYHSSPQQHATDNHNNSRRRLTTPRHVNRPGSQEQKN</sequence>
<dbReference type="AlphaFoldDB" id="A0A815QI30"/>
<feature type="region of interest" description="Disordered" evidence="1">
    <location>
        <begin position="583"/>
        <end position="617"/>
    </location>
</feature>
<feature type="region of interest" description="Disordered" evidence="1">
    <location>
        <begin position="1"/>
        <end position="23"/>
    </location>
</feature>
<evidence type="ECO:0000259" key="2">
    <source>
        <dbReference type="Pfam" id="PF03732"/>
    </source>
</evidence>
<dbReference type="OrthoDB" id="6762635at2759"/>
<dbReference type="Proteomes" id="UP000681722">
    <property type="component" value="Unassembled WGS sequence"/>
</dbReference>
<evidence type="ECO:0000313" key="3">
    <source>
        <dbReference type="EMBL" id="CAF1463263.1"/>
    </source>
</evidence>
<evidence type="ECO:0000313" key="5">
    <source>
        <dbReference type="Proteomes" id="UP000663829"/>
    </source>
</evidence>
<name>A0A815QI30_9BILA</name>
<dbReference type="PANTHER" id="PTHR33194:SF4">
    <property type="entry name" value="CCHC-TYPE DOMAIN-CONTAINING PROTEIN"/>
    <property type="match status" value="1"/>
</dbReference>
<comment type="caution">
    <text evidence="3">The sequence shown here is derived from an EMBL/GenBank/DDBJ whole genome shotgun (WGS) entry which is preliminary data.</text>
</comment>
<protein>
    <recommendedName>
        <fullName evidence="2">Retrotransposon gag domain-containing protein</fullName>
    </recommendedName>
</protein>
<dbReference type="InterPro" id="IPR005162">
    <property type="entry name" value="Retrotrans_gag_dom"/>
</dbReference>
<keyword evidence="5" id="KW-1185">Reference proteome</keyword>
<dbReference type="Pfam" id="PF03732">
    <property type="entry name" value="Retrotrans_gag"/>
    <property type="match status" value="1"/>
</dbReference>
<reference evidence="3" key="1">
    <citation type="submission" date="2021-02" db="EMBL/GenBank/DDBJ databases">
        <authorList>
            <person name="Nowell W R."/>
        </authorList>
    </citation>
    <scope>NUCLEOTIDE SEQUENCE</scope>
</reference>
<evidence type="ECO:0000256" key="1">
    <source>
        <dbReference type="SAM" id="MobiDB-lite"/>
    </source>
</evidence>
<organism evidence="3 5">
    <name type="scientific">Didymodactylos carnosus</name>
    <dbReference type="NCBI Taxonomy" id="1234261"/>
    <lineage>
        <taxon>Eukaryota</taxon>
        <taxon>Metazoa</taxon>
        <taxon>Spiralia</taxon>
        <taxon>Gnathifera</taxon>
        <taxon>Rotifera</taxon>
        <taxon>Eurotatoria</taxon>
        <taxon>Bdelloidea</taxon>
        <taxon>Philodinida</taxon>
        <taxon>Philodinidae</taxon>
        <taxon>Didymodactylos</taxon>
    </lineage>
</organism>
<dbReference type="PANTHER" id="PTHR33194">
    <property type="entry name" value="ZINC KNUCKLE DOMAINCONTAINING PROTEIN"/>
    <property type="match status" value="1"/>
</dbReference>
<feature type="domain" description="Retrotransposon gag" evidence="2">
    <location>
        <begin position="341"/>
        <end position="428"/>
    </location>
</feature>
<accession>A0A815QI30</accession>